<dbReference type="Gene3D" id="1.25.40.10">
    <property type="entry name" value="Tetratricopeptide repeat domain"/>
    <property type="match status" value="1"/>
</dbReference>
<proteinExistence type="predicted"/>
<feature type="non-terminal residue" evidence="1">
    <location>
        <position position="97"/>
    </location>
</feature>
<evidence type="ECO:0000313" key="2">
    <source>
        <dbReference type="Proteomes" id="UP000298340"/>
    </source>
</evidence>
<dbReference type="AlphaFoldDB" id="A0A4Y7U2F3"/>
<sequence length="97" mass="10887">SAIKVLAPLTDRTKPHPDALLAIITTYFWSEQYETCNIYCDKYLLIAPNAADVLLIKIQCLEKLDRDKEALELADRLPVTDNSTQAITGIRALIGRK</sequence>
<evidence type="ECO:0000313" key="1">
    <source>
        <dbReference type="EMBL" id="TEB40421.1"/>
    </source>
</evidence>
<name>A0A4Y7U2F3_9FLAO</name>
<dbReference type="EMBL" id="QWDN01001328">
    <property type="protein sequence ID" value="TEB40421.1"/>
    <property type="molecule type" value="Genomic_DNA"/>
</dbReference>
<comment type="caution">
    <text evidence="1">The sequence shown here is derived from an EMBL/GenBank/DDBJ whole genome shotgun (WGS) entry which is preliminary data.</text>
</comment>
<gene>
    <name evidence="1" type="ORF">D0809_30690</name>
</gene>
<dbReference type="SUPFAM" id="SSF48452">
    <property type="entry name" value="TPR-like"/>
    <property type="match status" value="1"/>
</dbReference>
<dbReference type="InterPro" id="IPR011990">
    <property type="entry name" value="TPR-like_helical_dom_sf"/>
</dbReference>
<protein>
    <submittedName>
        <fullName evidence="1">Uncharacterized protein</fullName>
    </submittedName>
</protein>
<dbReference type="Proteomes" id="UP000298340">
    <property type="component" value="Unassembled WGS sequence"/>
</dbReference>
<accession>A0A4Y7U2F3</accession>
<reference evidence="1 2" key="1">
    <citation type="journal article" date="2018" name="Syst. Appl. Microbiol.">
        <title>Flavobacterium circumlabens sp. nov. and Flavobacterium cupreum sp. nov., two psychrotrophic species isolated from Antarctic environmental samples.</title>
        <authorList>
            <person name="Kralova S."/>
            <person name="Busse H.J."/>
            <person name="Svec P."/>
            <person name="Maslanova I."/>
            <person name="Stankova E."/>
            <person name="Bartak M."/>
            <person name="Sedlacek I."/>
        </authorList>
    </citation>
    <scope>NUCLEOTIDE SEQUENCE [LARGE SCALE GENOMIC DNA]</scope>
    <source>
        <strain evidence="1 2">CCM 8828</strain>
    </source>
</reference>
<organism evidence="1 2">
    <name type="scientific">Flavobacterium circumlabens</name>
    <dbReference type="NCBI Taxonomy" id="2133765"/>
    <lineage>
        <taxon>Bacteria</taxon>
        <taxon>Pseudomonadati</taxon>
        <taxon>Bacteroidota</taxon>
        <taxon>Flavobacteriia</taxon>
        <taxon>Flavobacteriales</taxon>
        <taxon>Flavobacteriaceae</taxon>
        <taxon>Flavobacterium</taxon>
    </lineage>
</organism>
<feature type="non-terminal residue" evidence="1">
    <location>
        <position position="1"/>
    </location>
</feature>